<name>A0A4U7AX85_9PEZI</name>
<proteinExistence type="predicted"/>
<feature type="compositionally biased region" description="Gly residues" evidence="1">
    <location>
        <begin position="210"/>
        <end position="220"/>
    </location>
</feature>
<dbReference type="Proteomes" id="UP000308133">
    <property type="component" value="Unassembled WGS sequence"/>
</dbReference>
<reference evidence="2 3" key="1">
    <citation type="submission" date="2018-02" db="EMBL/GenBank/DDBJ databases">
        <title>Draft genome sequences of Elsinoe sp., causing black scab on jojoba.</title>
        <authorList>
            <person name="Stodart B."/>
            <person name="Jeffress S."/>
            <person name="Ash G."/>
            <person name="Arun Chinnappa K."/>
        </authorList>
    </citation>
    <scope>NUCLEOTIDE SEQUENCE [LARGE SCALE GENOMIC DNA]</scope>
    <source>
        <strain evidence="2 3">Hillstone_2</strain>
    </source>
</reference>
<evidence type="ECO:0000256" key="1">
    <source>
        <dbReference type="SAM" id="MobiDB-lite"/>
    </source>
</evidence>
<gene>
    <name evidence="2" type="ORF">C1H76_6344</name>
</gene>
<feature type="region of interest" description="Disordered" evidence="1">
    <location>
        <begin position="193"/>
        <end position="227"/>
    </location>
</feature>
<evidence type="ECO:0000313" key="3">
    <source>
        <dbReference type="Proteomes" id="UP000308133"/>
    </source>
</evidence>
<sequence length="227" mass="25067">MPSADDEDLSIAEEELTDEILLYKLLWISQELGSRYTFEVTSHRLLMECPGTTPDADLTSALSGALPDLITRIDDIRSRTISAMLTLYADLLDLLTVVDEKPRWCRHASYMGPHRCESMILGSMTFCLTRAGLWPVPEAEEVRGSVAGLHRTLSGLVIHDIGRVGKEGVDHEACNPRGFLRERLQRIVADMEDPLGEEDRKRVEAQGTKMGLGRGGGAGVEQGKETC</sequence>
<evidence type="ECO:0000313" key="2">
    <source>
        <dbReference type="EMBL" id="TKX21270.1"/>
    </source>
</evidence>
<comment type="caution">
    <text evidence="2">The sequence shown here is derived from an EMBL/GenBank/DDBJ whole genome shotgun (WGS) entry which is preliminary data.</text>
</comment>
<organism evidence="2 3">
    <name type="scientific">Elsinoe australis</name>
    <dbReference type="NCBI Taxonomy" id="40998"/>
    <lineage>
        <taxon>Eukaryota</taxon>
        <taxon>Fungi</taxon>
        <taxon>Dikarya</taxon>
        <taxon>Ascomycota</taxon>
        <taxon>Pezizomycotina</taxon>
        <taxon>Dothideomycetes</taxon>
        <taxon>Dothideomycetidae</taxon>
        <taxon>Myriangiales</taxon>
        <taxon>Elsinoaceae</taxon>
        <taxon>Elsinoe</taxon>
    </lineage>
</organism>
<dbReference type="AlphaFoldDB" id="A0A4U7AX85"/>
<dbReference type="EMBL" id="PTQR01000081">
    <property type="protein sequence ID" value="TKX21270.1"/>
    <property type="molecule type" value="Genomic_DNA"/>
</dbReference>
<accession>A0A4U7AX85</accession>
<protein>
    <submittedName>
        <fullName evidence="2">Uncharacterized protein</fullName>
    </submittedName>
</protein>